<organism evidence="1">
    <name type="scientific">marine sediment metagenome</name>
    <dbReference type="NCBI Taxonomy" id="412755"/>
    <lineage>
        <taxon>unclassified sequences</taxon>
        <taxon>metagenomes</taxon>
        <taxon>ecological metagenomes</taxon>
    </lineage>
</organism>
<accession>A0A0F9X5N4</accession>
<gene>
    <name evidence="1" type="ORF">LCGC14_0264170</name>
</gene>
<dbReference type="EMBL" id="LAZR01000143">
    <property type="protein sequence ID" value="KKN86858.1"/>
    <property type="molecule type" value="Genomic_DNA"/>
</dbReference>
<comment type="caution">
    <text evidence="1">The sequence shown here is derived from an EMBL/GenBank/DDBJ whole genome shotgun (WGS) entry which is preliminary data.</text>
</comment>
<sequence>MFVNELIHKLEEIRDQNRNGGSFRVYVGSKHEHVFTPNHFCVVCGATNG</sequence>
<evidence type="ECO:0000313" key="1">
    <source>
        <dbReference type="EMBL" id="KKN86858.1"/>
    </source>
</evidence>
<name>A0A0F9X5N4_9ZZZZ</name>
<reference evidence="1" key="1">
    <citation type="journal article" date="2015" name="Nature">
        <title>Complex archaea that bridge the gap between prokaryotes and eukaryotes.</title>
        <authorList>
            <person name="Spang A."/>
            <person name="Saw J.H."/>
            <person name="Jorgensen S.L."/>
            <person name="Zaremba-Niedzwiedzka K."/>
            <person name="Martijn J."/>
            <person name="Lind A.E."/>
            <person name="van Eijk R."/>
            <person name="Schleper C."/>
            <person name="Guy L."/>
            <person name="Ettema T.J."/>
        </authorList>
    </citation>
    <scope>NUCLEOTIDE SEQUENCE</scope>
</reference>
<proteinExistence type="predicted"/>
<protein>
    <submittedName>
        <fullName evidence="1">Uncharacterized protein</fullName>
    </submittedName>
</protein>
<dbReference type="AlphaFoldDB" id="A0A0F9X5N4"/>